<accession>A0ABD3JN55</accession>
<dbReference type="Pfam" id="PF01789">
    <property type="entry name" value="PsbP"/>
    <property type="match status" value="1"/>
</dbReference>
<dbReference type="Gene3D" id="3.40.1000.10">
    <property type="entry name" value="Mog1/PsbP, alpha/beta/alpha sandwich"/>
    <property type="match status" value="1"/>
</dbReference>
<evidence type="ECO:0000313" key="2">
    <source>
        <dbReference type="EMBL" id="KAL3729065.1"/>
    </source>
</evidence>
<dbReference type="EMBL" id="JBJKBG010000008">
    <property type="protein sequence ID" value="KAL3729065.1"/>
    <property type="molecule type" value="Genomic_DNA"/>
</dbReference>
<evidence type="ECO:0000313" key="3">
    <source>
        <dbReference type="Proteomes" id="UP001634007"/>
    </source>
</evidence>
<dbReference type="InterPro" id="IPR016123">
    <property type="entry name" value="Mog1/PsbP_a/b/a-sand"/>
</dbReference>
<protein>
    <recommendedName>
        <fullName evidence="1">PsbP C-terminal domain-containing protein</fullName>
    </recommendedName>
</protein>
<proteinExistence type="predicted"/>
<evidence type="ECO:0000259" key="1">
    <source>
        <dbReference type="Pfam" id="PF01789"/>
    </source>
</evidence>
<organism evidence="2 3">
    <name type="scientific">Eucalyptus globulus</name>
    <name type="common">Tasmanian blue gum</name>
    <dbReference type="NCBI Taxonomy" id="34317"/>
    <lineage>
        <taxon>Eukaryota</taxon>
        <taxon>Viridiplantae</taxon>
        <taxon>Streptophyta</taxon>
        <taxon>Embryophyta</taxon>
        <taxon>Tracheophyta</taxon>
        <taxon>Spermatophyta</taxon>
        <taxon>Magnoliopsida</taxon>
        <taxon>eudicotyledons</taxon>
        <taxon>Gunneridae</taxon>
        <taxon>Pentapetalae</taxon>
        <taxon>rosids</taxon>
        <taxon>malvids</taxon>
        <taxon>Myrtales</taxon>
        <taxon>Myrtaceae</taxon>
        <taxon>Myrtoideae</taxon>
        <taxon>Eucalypteae</taxon>
        <taxon>Eucalyptus</taxon>
    </lineage>
</organism>
<comment type="caution">
    <text evidence="2">The sequence shown here is derived from an EMBL/GenBank/DDBJ whole genome shotgun (WGS) entry which is preliminary data.</text>
</comment>
<sequence>MALRTWLALPGHRPLTSNSSFSIAAPRVPTQSHGLRARVSAFPHEGDRFLMPAVRPSKRKASQAIFAVLLNGCGLSASMATLRQEVNKAGATVLFEEPAKESNNVGVGVSPVCLASLREFGSPQFVADKLIQAEKRKESERVLGFSLLRGEGNGAKAEKLSTTRREFLFLLF</sequence>
<dbReference type="AlphaFoldDB" id="A0ABD3JN55"/>
<name>A0ABD3JN55_EUCGL</name>
<keyword evidence="3" id="KW-1185">Reference proteome</keyword>
<dbReference type="Proteomes" id="UP001634007">
    <property type="component" value="Unassembled WGS sequence"/>
</dbReference>
<reference evidence="2 3" key="1">
    <citation type="submission" date="2024-11" db="EMBL/GenBank/DDBJ databases">
        <title>Chromosome-level genome assembly of Eucalyptus globulus Labill. provides insights into its genome evolution.</title>
        <authorList>
            <person name="Li X."/>
        </authorList>
    </citation>
    <scope>NUCLEOTIDE SEQUENCE [LARGE SCALE GENOMIC DNA]</scope>
    <source>
        <strain evidence="2">CL2024</strain>
        <tissue evidence="2">Fresh tender leaves</tissue>
    </source>
</reference>
<dbReference type="SUPFAM" id="SSF55724">
    <property type="entry name" value="Mog1p/PsbP-like"/>
    <property type="match status" value="1"/>
</dbReference>
<dbReference type="InterPro" id="IPR002683">
    <property type="entry name" value="PsbP_C"/>
</dbReference>
<feature type="domain" description="PsbP C-terminal" evidence="1">
    <location>
        <begin position="85"/>
        <end position="140"/>
    </location>
</feature>
<gene>
    <name evidence="2" type="ORF">ACJRO7_033636</name>
</gene>